<dbReference type="EMBL" id="GGEC01086840">
    <property type="protein sequence ID" value="MBX67324.1"/>
    <property type="molecule type" value="Transcribed_RNA"/>
</dbReference>
<evidence type="ECO:0000313" key="2">
    <source>
        <dbReference type="EMBL" id="MBX67324.1"/>
    </source>
</evidence>
<proteinExistence type="predicted"/>
<sequence>MILNLRFASLLLHHLRSSFLSASSPSLTHRCCSKNYRCAEIAP</sequence>
<feature type="chain" id="PRO_5015150829" evidence="1">
    <location>
        <begin position="23"/>
        <end position="43"/>
    </location>
</feature>
<protein>
    <submittedName>
        <fullName evidence="2">Uncharacterized protein</fullName>
    </submittedName>
</protein>
<organism evidence="2">
    <name type="scientific">Rhizophora mucronata</name>
    <name type="common">Asiatic mangrove</name>
    <dbReference type="NCBI Taxonomy" id="61149"/>
    <lineage>
        <taxon>Eukaryota</taxon>
        <taxon>Viridiplantae</taxon>
        <taxon>Streptophyta</taxon>
        <taxon>Embryophyta</taxon>
        <taxon>Tracheophyta</taxon>
        <taxon>Spermatophyta</taxon>
        <taxon>Magnoliopsida</taxon>
        <taxon>eudicotyledons</taxon>
        <taxon>Gunneridae</taxon>
        <taxon>Pentapetalae</taxon>
        <taxon>rosids</taxon>
        <taxon>fabids</taxon>
        <taxon>Malpighiales</taxon>
        <taxon>Rhizophoraceae</taxon>
        <taxon>Rhizophora</taxon>
    </lineage>
</organism>
<reference evidence="2" key="1">
    <citation type="submission" date="2018-02" db="EMBL/GenBank/DDBJ databases">
        <title>Rhizophora mucronata_Transcriptome.</title>
        <authorList>
            <person name="Meera S.P."/>
            <person name="Sreeshan A."/>
            <person name="Augustine A."/>
        </authorList>
    </citation>
    <scope>NUCLEOTIDE SEQUENCE</scope>
    <source>
        <tissue evidence="2">Leaf</tissue>
    </source>
</reference>
<name>A0A2P2QK63_RHIMU</name>
<dbReference type="AlphaFoldDB" id="A0A2P2QK63"/>
<feature type="signal peptide" evidence="1">
    <location>
        <begin position="1"/>
        <end position="22"/>
    </location>
</feature>
<evidence type="ECO:0000256" key="1">
    <source>
        <dbReference type="SAM" id="SignalP"/>
    </source>
</evidence>
<keyword evidence="1" id="KW-0732">Signal</keyword>
<accession>A0A2P2QK63</accession>